<keyword evidence="1" id="KW-0808">Transferase</keyword>
<dbReference type="AlphaFoldDB" id="A0A1X0K669"/>
<evidence type="ECO:0000256" key="2">
    <source>
        <dbReference type="ARBA" id="ARBA00022777"/>
    </source>
</evidence>
<evidence type="ECO:0000256" key="1">
    <source>
        <dbReference type="ARBA" id="ARBA00022679"/>
    </source>
</evidence>
<dbReference type="Gene3D" id="3.30.450.40">
    <property type="match status" value="1"/>
</dbReference>
<dbReference type="InterPro" id="IPR003018">
    <property type="entry name" value="GAF"/>
</dbReference>
<evidence type="ECO:0000256" key="3">
    <source>
        <dbReference type="ARBA" id="ARBA00023015"/>
    </source>
</evidence>
<dbReference type="Pfam" id="PF03861">
    <property type="entry name" value="ANTAR"/>
    <property type="match status" value="1"/>
</dbReference>
<dbReference type="InterPro" id="IPR011006">
    <property type="entry name" value="CheY-like_superfamily"/>
</dbReference>
<dbReference type="SUPFAM" id="SSF55781">
    <property type="entry name" value="GAF domain-like"/>
    <property type="match status" value="1"/>
</dbReference>
<dbReference type="EMBL" id="MVIJ01000047">
    <property type="protein sequence ID" value="ORB70555.1"/>
    <property type="molecule type" value="Genomic_DNA"/>
</dbReference>
<dbReference type="Pfam" id="PF13185">
    <property type="entry name" value="GAF_2"/>
    <property type="match status" value="1"/>
</dbReference>
<dbReference type="STRING" id="1783.BST44_23375"/>
<gene>
    <name evidence="6" type="ORF">BST44_23375</name>
</gene>
<dbReference type="SMART" id="SM00065">
    <property type="entry name" value="GAF"/>
    <property type="match status" value="1"/>
</dbReference>
<dbReference type="SMART" id="SM01012">
    <property type="entry name" value="ANTAR"/>
    <property type="match status" value="1"/>
</dbReference>
<keyword evidence="7" id="KW-1185">Reference proteome</keyword>
<keyword evidence="4" id="KW-0804">Transcription</keyword>
<name>A0A1X0K669_MYCSC</name>
<keyword evidence="2" id="KW-0418">Kinase</keyword>
<dbReference type="Proteomes" id="UP000192601">
    <property type="component" value="Unassembled WGS sequence"/>
</dbReference>
<keyword evidence="3" id="KW-0805">Transcription regulation</keyword>
<evidence type="ECO:0000313" key="7">
    <source>
        <dbReference type="Proteomes" id="UP000192601"/>
    </source>
</evidence>
<dbReference type="GO" id="GO:0003723">
    <property type="term" value="F:RNA binding"/>
    <property type="evidence" value="ECO:0007669"/>
    <property type="project" value="InterPro"/>
</dbReference>
<sequence length="233" mass="25100">MPEKPPPPDPTQVLGDLAIELQGQTDIEATLQAIIEGAVAIVPGTCWAGISMIKGDHIESRAPSDPLVAELDNAQATLNEGPCVSALREHHTVLIGDMASETRWPRFTQAAIDRGVQSLLAFQLFVRHENLGALNLYGEQTNVFSDDSIFVGEVLAQHASVAIAGATAESHFQAALASRDTIGQAKGILMHRENLSSLQAFQLLLKTSQRANIKLIDIARFVVDQHESGLRPT</sequence>
<evidence type="ECO:0000256" key="4">
    <source>
        <dbReference type="ARBA" id="ARBA00023163"/>
    </source>
</evidence>
<dbReference type="GO" id="GO:0016301">
    <property type="term" value="F:kinase activity"/>
    <property type="evidence" value="ECO:0007669"/>
    <property type="project" value="UniProtKB-KW"/>
</dbReference>
<reference evidence="6 7" key="1">
    <citation type="submission" date="2017-02" db="EMBL/GenBank/DDBJ databases">
        <title>The new phylogeny of genus Mycobacterium.</title>
        <authorList>
            <person name="Tortoli E."/>
            <person name="Trovato A."/>
            <person name="Cirillo D.M."/>
        </authorList>
    </citation>
    <scope>NUCLEOTIDE SEQUENCE [LARGE SCALE GENOMIC DNA]</scope>
    <source>
        <strain evidence="6 7">DSM 43992</strain>
    </source>
</reference>
<dbReference type="PIRSF" id="PIRSF036625">
    <property type="entry name" value="GAF_ANTAR"/>
    <property type="match status" value="1"/>
</dbReference>
<dbReference type="OrthoDB" id="4629915at2"/>
<dbReference type="Gene3D" id="1.10.10.10">
    <property type="entry name" value="Winged helix-like DNA-binding domain superfamily/Winged helix DNA-binding domain"/>
    <property type="match status" value="1"/>
</dbReference>
<dbReference type="SUPFAM" id="SSF52172">
    <property type="entry name" value="CheY-like"/>
    <property type="match status" value="1"/>
</dbReference>
<dbReference type="PROSITE" id="PS50921">
    <property type="entry name" value="ANTAR"/>
    <property type="match status" value="1"/>
</dbReference>
<accession>A0A1X0K669</accession>
<dbReference type="InterPro" id="IPR005561">
    <property type="entry name" value="ANTAR"/>
</dbReference>
<evidence type="ECO:0000313" key="6">
    <source>
        <dbReference type="EMBL" id="ORB70555.1"/>
    </source>
</evidence>
<protein>
    <submittedName>
        <fullName evidence="6">Response regulator receiver protein</fullName>
    </submittedName>
</protein>
<feature type="domain" description="ANTAR" evidence="5">
    <location>
        <begin position="162"/>
        <end position="223"/>
    </location>
</feature>
<dbReference type="InterPro" id="IPR012074">
    <property type="entry name" value="GAF_ANTAR"/>
</dbReference>
<dbReference type="InterPro" id="IPR029016">
    <property type="entry name" value="GAF-like_dom_sf"/>
</dbReference>
<evidence type="ECO:0000259" key="5">
    <source>
        <dbReference type="PROSITE" id="PS50921"/>
    </source>
</evidence>
<comment type="caution">
    <text evidence="6">The sequence shown here is derived from an EMBL/GenBank/DDBJ whole genome shotgun (WGS) entry which is preliminary data.</text>
</comment>
<organism evidence="6 7">
    <name type="scientific">Mycobacterium scrofulaceum</name>
    <dbReference type="NCBI Taxonomy" id="1783"/>
    <lineage>
        <taxon>Bacteria</taxon>
        <taxon>Bacillati</taxon>
        <taxon>Actinomycetota</taxon>
        <taxon>Actinomycetes</taxon>
        <taxon>Mycobacteriales</taxon>
        <taxon>Mycobacteriaceae</taxon>
        <taxon>Mycobacterium</taxon>
    </lineage>
</organism>
<proteinExistence type="predicted"/>
<dbReference type="InterPro" id="IPR036388">
    <property type="entry name" value="WH-like_DNA-bd_sf"/>
</dbReference>